<keyword evidence="1" id="KW-0812">Transmembrane</keyword>
<reference evidence="2" key="1">
    <citation type="submission" date="2022-07" db="EMBL/GenBank/DDBJ databases">
        <authorList>
            <person name="Macas J."/>
            <person name="Novak P."/>
            <person name="Neumann P."/>
        </authorList>
    </citation>
    <scope>NUCLEOTIDE SEQUENCE</scope>
</reference>
<proteinExistence type="predicted"/>
<evidence type="ECO:0000313" key="2">
    <source>
        <dbReference type="EMBL" id="CAH9069116.1"/>
    </source>
</evidence>
<accession>A0A9P1E084</accession>
<gene>
    <name evidence="2" type="ORF">CEURO_LOCUS3080</name>
</gene>
<sequence>MNNFILPQITYTNIQISTLQYISWHGIKRRRIHNIDGSDRFKIQFDSDQLTWERDPKSTLLAAAFAGMEFEVLKHEDEVVAERWSRHRKDPWWVVGEQRQRCPPFGEFAGISSPLGLLGDMMEESIVAGVVLAMISSLYSVLRI</sequence>
<keyword evidence="3" id="KW-1185">Reference proteome</keyword>
<evidence type="ECO:0000313" key="3">
    <source>
        <dbReference type="Proteomes" id="UP001152484"/>
    </source>
</evidence>
<dbReference type="EMBL" id="CAMAPE010000005">
    <property type="protein sequence ID" value="CAH9069116.1"/>
    <property type="molecule type" value="Genomic_DNA"/>
</dbReference>
<dbReference type="AlphaFoldDB" id="A0A9P1E084"/>
<dbReference type="Proteomes" id="UP001152484">
    <property type="component" value="Unassembled WGS sequence"/>
</dbReference>
<comment type="caution">
    <text evidence="2">The sequence shown here is derived from an EMBL/GenBank/DDBJ whole genome shotgun (WGS) entry which is preliminary data.</text>
</comment>
<protein>
    <submittedName>
        <fullName evidence="2">Uncharacterized protein</fullName>
    </submittedName>
</protein>
<evidence type="ECO:0000256" key="1">
    <source>
        <dbReference type="SAM" id="Phobius"/>
    </source>
</evidence>
<organism evidence="2 3">
    <name type="scientific">Cuscuta europaea</name>
    <name type="common">European dodder</name>
    <dbReference type="NCBI Taxonomy" id="41803"/>
    <lineage>
        <taxon>Eukaryota</taxon>
        <taxon>Viridiplantae</taxon>
        <taxon>Streptophyta</taxon>
        <taxon>Embryophyta</taxon>
        <taxon>Tracheophyta</taxon>
        <taxon>Spermatophyta</taxon>
        <taxon>Magnoliopsida</taxon>
        <taxon>eudicotyledons</taxon>
        <taxon>Gunneridae</taxon>
        <taxon>Pentapetalae</taxon>
        <taxon>asterids</taxon>
        <taxon>lamiids</taxon>
        <taxon>Solanales</taxon>
        <taxon>Convolvulaceae</taxon>
        <taxon>Cuscuteae</taxon>
        <taxon>Cuscuta</taxon>
        <taxon>Cuscuta subgen. Cuscuta</taxon>
    </lineage>
</organism>
<keyword evidence="1" id="KW-0472">Membrane</keyword>
<keyword evidence="1" id="KW-1133">Transmembrane helix</keyword>
<name>A0A9P1E084_CUSEU</name>
<feature type="transmembrane region" description="Helical" evidence="1">
    <location>
        <begin position="125"/>
        <end position="142"/>
    </location>
</feature>
<feature type="non-terminal residue" evidence="2">
    <location>
        <position position="144"/>
    </location>
</feature>